<reference evidence="2" key="2">
    <citation type="submission" date="2023-01" db="EMBL/GenBank/DDBJ databases">
        <title>Draft genome sequence of Algimonas ampicilliniresistens strain NBRC 108219.</title>
        <authorList>
            <person name="Sun Q."/>
            <person name="Mori K."/>
        </authorList>
    </citation>
    <scope>NUCLEOTIDE SEQUENCE</scope>
    <source>
        <strain evidence="2">NBRC 108219</strain>
    </source>
</reference>
<keyword evidence="3" id="KW-1185">Reference proteome</keyword>
<proteinExistence type="predicted"/>
<gene>
    <name evidence="2" type="ORF">GCM10007853_26480</name>
</gene>
<evidence type="ECO:0000313" key="3">
    <source>
        <dbReference type="Proteomes" id="UP001161391"/>
    </source>
</evidence>
<dbReference type="EMBL" id="BSNK01000002">
    <property type="protein sequence ID" value="GLQ24774.1"/>
    <property type="molecule type" value="Genomic_DNA"/>
</dbReference>
<evidence type="ECO:0008006" key="4">
    <source>
        <dbReference type="Google" id="ProtNLM"/>
    </source>
</evidence>
<dbReference type="Pfam" id="PF04325">
    <property type="entry name" value="DUF465"/>
    <property type="match status" value="1"/>
</dbReference>
<comment type="caution">
    <text evidence="2">The sequence shown here is derived from an EMBL/GenBank/DDBJ whole genome shotgun (WGS) entry which is preliminary data.</text>
</comment>
<evidence type="ECO:0000313" key="2">
    <source>
        <dbReference type="EMBL" id="GLQ24774.1"/>
    </source>
</evidence>
<dbReference type="Proteomes" id="UP001161391">
    <property type="component" value="Unassembled WGS sequence"/>
</dbReference>
<protein>
    <recommendedName>
        <fullName evidence="4">DUF465 domain-containing protein</fullName>
    </recommendedName>
</protein>
<dbReference type="RefSeq" id="WP_284391588.1">
    <property type="nucleotide sequence ID" value="NZ_BSNK01000002.1"/>
</dbReference>
<dbReference type="InterPro" id="IPR038444">
    <property type="entry name" value="DUF465_sf"/>
</dbReference>
<sequence length="82" mass="9324">MNDESDFPNPEDVASPEAEAQESALLLDQLKSEHRRIDQEINALIETGVADMLKVRRMKKIKLSMKDQIAYLENQITPDIIA</sequence>
<feature type="region of interest" description="Disordered" evidence="1">
    <location>
        <begin position="1"/>
        <end position="21"/>
    </location>
</feature>
<reference evidence="2" key="1">
    <citation type="journal article" date="2014" name="Int. J. Syst. Evol. Microbiol.">
        <title>Complete genome of a new Firmicutes species belonging to the dominant human colonic microbiota ('Ruminococcus bicirculans') reveals two chromosomes and a selective capacity to utilize plant glucans.</title>
        <authorList>
            <consortium name="NISC Comparative Sequencing Program"/>
            <person name="Wegmann U."/>
            <person name="Louis P."/>
            <person name="Goesmann A."/>
            <person name="Henrissat B."/>
            <person name="Duncan S.H."/>
            <person name="Flint H.J."/>
        </authorList>
    </citation>
    <scope>NUCLEOTIDE SEQUENCE</scope>
    <source>
        <strain evidence="2">NBRC 108219</strain>
    </source>
</reference>
<evidence type="ECO:0000256" key="1">
    <source>
        <dbReference type="SAM" id="MobiDB-lite"/>
    </source>
</evidence>
<organism evidence="2 3">
    <name type="scientific">Algimonas ampicilliniresistens</name>
    <dbReference type="NCBI Taxonomy" id="1298735"/>
    <lineage>
        <taxon>Bacteria</taxon>
        <taxon>Pseudomonadati</taxon>
        <taxon>Pseudomonadota</taxon>
        <taxon>Alphaproteobacteria</taxon>
        <taxon>Maricaulales</taxon>
        <taxon>Robiginitomaculaceae</taxon>
        <taxon>Algimonas</taxon>
    </lineage>
</organism>
<dbReference type="Gene3D" id="6.10.280.50">
    <property type="match status" value="1"/>
</dbReference>
<dbReference type="InterPro" id="IPR007420">
    <property type="entry name" value="DUF465"/>
</dbReference>
<accession>A0ABQ5VCN2</accession>
<name>A0ABQ5VCN2_9PROT</name>